<accession>A0A4Q1KEG5</accession>
<dbReference type="InterPro" id="IPR041657">
    <property type="entry name" value="HTH_17"/>
</dbReference>
<organism evidence="2 3">
    <name type="scientific">Sphingobium fluviale</name>
    <dbReference type="NCBI Taxonomy" id="2506423"/>
    <lineage>
        <taxon>Bacteria</taxon>
        <taxon>Pseudomonadati</taxon>
        <taxon>Pseudomonadota</taxon>
        <taxon>Alphaproteobacteria</taxon>
        <taxon>Sphingomonadales</taxon>
        <taxon>Sphingomonadaceae</taxon>
        <taxon>Sphingobium</taxon>
    </lineage>
</organism>
<feature type="domain" description="Helix-turn-helix" evidence="1">
    <location>
        <begin position="26"/>
        <end position="76"/>
    </location>
</feature>
<comment type="caution">
    <text evidence="2">The sequence shown here is derived from an EMBL/GenBank/DDBJ whole genome shotgun (WGS) entry which is preliminary data.</text>
</comment>
<gene>
    <name evidence="2" type="ORF">EQG66_11995</name>
</gene>
<evidence type="ECO:0000259" key="1">
    <source>
        <dbReference type="Pfam" id="PF12728"/>
    </source>
</evidence>
<evidence type="ECO:0000313" key="3">
    <source>
        <dbReference type="Proteomes" id="UP000290958"/>
    </source>
</evidence>
<dbReference type="Proteomes" id="UP000290958">
    <property type="component" value="Unassembled WGS sequence"/>
</dbReference>
<dbReference type="InterPro" id="IPR009061">
    <property type="entry name" value="DNA-bd_dom_put_sf"/>
</dbReference>
<dbReference type="AlphaFoldDB" id="A0A4Q1KEG5"/>
<dbReference type="RefSeq" id="WP_129404822.1">
    <property type="nucleotide sequence ID" value="NZ_SBKP01000012.1"/>
</dbReference>
<name>A0A4Q1KEG5_9SPHN</name>
<dbReference type="EMBL" id="SBKP01000012">
    <property type="protein sequence ID" value="RXR27590.1"/>
    <property type="molecule type" value="Genomic_DNA"/>
</dbReference>
<proteinExistence type="predicted"/>
<dbReference type="Pfam" id="PF12728">
    <property type="entry name" value="HTH_17"/>
    <property type="match status" value="1"/>
</dbReference>
<sequence>MLDQLNAASASALRSIVPNPESERLVLSIKEAANLLGVHPSTIHRLYARGEFVPKISISPSRKGFLRYDVLAWLAAKIAR</sequence>
<dbReference type="OrthoDB" id="1525365at2"/>
<keyword evidence="3" id="KW-1185">Reference proteome</keyword>
<reference evidence="3" key="1">
    <citation type="submission" date="2019-01" db="EMBL/GenBank/DDBJ databases">
        <title>Cytophagaceae bacterium strain CAR-16.</title>
        <authorList>
            <person name="Chen W.-M."/>
        </authorList>
    </citation>
    <scope>NUCLEOTIDE SEQUENCE [LARGE SCALE GENOMIC DNA]</scope>
    <source>
        <strain evidence="3">CHR27</strain>
    </source>
</reference>
<dbReference type="SUPFAM" id="SSF46955">
    <property type="entry name" value="Putative DNA-binding domain"/>
    <property type="match status" value="1"/>
</dbReference>
<protein>
    <submittedName>
        <fullName evidence="2">Helix-turn-helix domain-containing protein</fullName>
    </submittedName>
</protein>
<evidence type="ECO:0000313" key="2">
    <source>
        <dbReference type="EMBL" id="RXR27590.1"/>
    </source>
</evidence>